<gene>
    <name evidence="5" type="ORF">G3R41_06935</name>
    <name evidence="4" type="ORF">GCU67_06935</name>
</gene>
<dbReference type="GO" id="GO:0004674">
    <property type="term" value="F:protein serine/threonine kinase activity"/>
    <property type="evidence" value="ECO:0007669"/>
    <property type="project" value="UniProtKB-KW"/>
</dbReference>
<evidence type="ECO:0000259" key="3">
    <source>
        <dbReference type="Pfam" id="PF14417"/>
    </source>
</evidence>
<dbReference type="InterPro" id="IPR047718">
    <property type="entry name" value="RsbA-like_anti_sig"/>
</dbReference>
<comment type="caution">
    <text evidence="4">The sequence shown here is derived from an EMBL/GenBank/DDBJ whole genome shotgun (WGS) entry which is preliminary data.</text>
</comment>
<keyword evidence="1" id="KW-0723">Serine/threonine-protein kinase</keyword>
<protein>
    <submittedName>
        <fullName evidence="4">Sensor histidine kinase</fullName>
    </submittedName>
</protein>
<proteinExistence type="predicted"/>
<dbReference type="NCBIfam" id="NF041045">
    <property type="entry name" value="RsbA_anti_sig"/>
    <property type="match status" value="1"/>
</dbReference>
<dbReference type="EMBL" id="JAAGWB010000013">
    <property type="protein sequence ID" value="NEN50677.1"/>
    <property type="molecule type" value="Genomic_DNA"/>
</dbReference>
<evidence type="ECO:0000256" key="1">
    <source>
        <dbReference type="ARBA" id="ARBA00022527"/>
    </source>
</evidence>
<dbReference type="PANTHER" id="PTHR35526:SF3">
    <property type="entry name" value="ANTI-SIGMA-F FACTOR RSBW"/>
    <property type="match status" value="1"/>
</dbReference>
<dbReference type="RefSeq" id="WP_163610295.1">
    <property type="nucleotide sequence ID" value="NZ_JAAGWB010000013.1"/>
</dbReference>
<dbReference type="InterPro" id="IPR050267">
    <property type="entry name" value="Anti-sigma-factor_SerPK"/>
</dbReference>
<evidence type="ECO:0000259" key="2">
    <source>
        <dbReference type="Pfam" id="PF13581"/>
    </source>
</evidence>
<dbReference type="Proteomes" id="UP000468828">
    <property type="component" value="Unassembled WGS sequence"/>
</dbReference>
<keyword evidence="4" id="KW-0808">Transferase</keyword>
<evidence type="ECO:0000313" key="4">
    <source>
        <dbReference type="EMBL" id="NEK93910.1"/>
    </source>
</evidence>
<sequence length="341" mass="36389">MSVLGGHPPRWLQRARADSAVADAGALTAERAPGHTAALIGSSAELLDVAVPWLLAGLDAGDLTVLACDPETTDQLRDVLGADGAGLVSDPGIALHGSRPPDAVGALRRLVERAEECTSGRVRVLGMPSFGSAPRDWHETQRFEAVLNLLFADTAVDRLCVYDRRVLPPTAMNSALATHPHLLAGGNVFTSRGYRRPDTYVRSLPIPREPMEERAPAFAVDGAQSLPHFRHQLTAALDTHVPDREQCHDLQLAASEIAANAFRHGVPPVSARVWASADRVVCTITDRGTGVADELVGFQPAHGADLSRGGMGLWLARKLWDHVDLVAAPTGLTVRLSTSLR</sequence>
<evidence type="ECO:0000313" key="6">
    <source>
        <dbReference type="Proteomes" id="UP000468828"/>
    </source>
</evidence>
<dbReference type="InterPro" id="IPR036890">
    <property type="entry name" value="HATPase_C_sf"/>
</dbReference>
<dbReference type="CDD" id="cd16936">
    <property type="entry name" value="HATPase_RsbW-like"/>
    <property type="match status" value="1"/>
</dbReference>
<keyword evidence="6" id="KW-1185">Reference proteome</keyword>
<dbReference type="PANTHER" id="PTHR35526">
    <property type="entry name" value="ANTI-SIGMA-F FACTOR RSBW-RELATED"/>
    <property type="match status" value="1"/>
</dbReference>
<dbReference type="SUPFAM" id="SSF55874">
    <property type="entry name" value="ATPase domain of HSP90 chaperone/DNA topoisomerase II/histidine kinase"/>
    <property type="match status" value="1"/>
</dbReference>
<dbReference type="Gene3D" id="3.30.565.10">
    <property type="entry name" value="Histidine kinase-like ATPase, C-terminal domain"/>
    <property type="match status" value="1"/>
</dbReference>
<feature type="domain" description="Histidine kinase/HSP90-like ATPase" evidence="2">
    <location>
        <begin position="225"/>
        <end position="337"/>
    </location>
</feature>
<evidence type="ECO:0000313" key="5">
    <source>
        <dbReference type="EMBL" id="NEN50677.1"/>
    </source>
</evidence>
<dbReference type="AlphaFoldDB" id="A0A6P0EST3"/>
<name>A0A6P0EST3_9ACTN</name>
<keyword evidence="4" id="KW-0418">Kinase</keyword>
<organism evidence="4 6">
    <name type="scientific">Modestobacter muralis</name>
    <dbReference type="NCBI Taxonomy" id="1608614"/>
    <lineage>
        <taxon>Bacteria</taxon>
        <taxon>Bacillati</taxon>
        <taxon>Actinomycetota</taxon>
        <taxon>Actinomycetes</taxon>
        <taxon>Geodermatophilales</taxon>
        <taxon>Geodermatophilaceae</taxon>
        <taxon>Modestobacter</taxon>
    </lineage>
</organism>
<dbReference type="Pfam" id="PF13581">
    <property type="entry name" value="HATPase_c_2"/>
    <property type="match status" value="1"/>
</dbReference>
<dbReference type="InterPro" id="IPR003594">
    <property type="entry name" value="HATPase_dom"/>
</dbReference>
<feature type="domain" description="MEDS" evidence="3">
    <location>
        <begin position="35"/>
        <end position="180"/>
    </location>
</feature>
<reference evidence="4 6" key="1">
    <citation type="submission" date="2020-01" db="EMBL/GenBank/DDBJ databases">
        <title>the WGS Modestobacter muralis CPCC 204518.</title>
        <authorList>
            <person name="Jiang Z."/>
        </authorList>
    </citation>
    <scope>NUCLEOTIDE SEQUENCE [LARGE SCALE GENOMIC DNA]</scope>
    <source>
        <strain evidence="4 6">DSM 100205</strain>
    </source>
</reference>
<evidence type="ECO:0000313" key="7">
    <source>
        <dbReference type="Proteomes" id="UP000471152"/>
    </source>
</evidence>
<dbReference type="InterPro" id="IPR025847">
    <property type="entry name" value="MEDS_domain"/>
</dbReference>
<dbReference type="EMBL" id="JAAGWH010000013">
    <property type="protein sequence ID" value="NEK93910.1"/>
    <property type="molecule type" value="Genomic_DNA"/>
</dbReference>
<dbReference type="Proteomes" id="UP000471152">
    <property type="component" value="Unassembled WGS sequence"/>
</dbReference>
<accession>A0A6P0EST3</accession>
<dbReference type="Pfam" id="PF14417">
    <property type="entry name" value="MEDS"/>
    <property type="match status" value="1"/>
</dbReference>
<reference evidence="5 7" key="2">
    <citation type="submission" date="2020-02" db="EMBL/GenBank/DDBJ databases">
        <title>The WGS of Modestobacter muralis DSM 100205.</title>
        <authorList>
            <person name="Jiang Z."/>
        </authorList>
    </citation>
    <scope>NUCLEOTIDE SEQUENCE [LARGE SCALE GENOMIC DNA]</scope>
    <source>
        <strain evidence="5 7">DSM 100205</strain>
    </source>
</reference>